<dbReference type="AlphaFoldDB" id="A0A195FWW8"/>
<organism evidence="2 3">
    <name type="scientific">Trachymyrmex septentrionalis</name>
    <dbReference type="NCBI Taxonomy" id="34720"/>
    <lineage>
        <taxon>Eukaryota</taxon>
        <taxon>Metazoa</taxon>
        <taxon>Ecdysozoa</taxon>
        <taxon>Arthropoda</taxon>
        <taxon>Hexapoda</taxon>
        <taxon>Insecta</taxon>
        <taxon>Pterygota</taxon>
        <taxon>Neoptera</taxon>
        <taxon>Endopterygota</taxon>
        <taxon>Hymenoptera</taxon>
        <taxon>Apocrita</taxon>
        <taxon>Aculeata</taxon>
        <taxon>Formicoidea</taxon>
        <taxon>Formicidae</taxon>
        <taxon>Myrmicinae</taxon>
        <taxon>Trachymyrmex</taxon>
    </lineage>
</organism>
<sequence length="118" mass="13992">RDRGKLGIKDDSRIRQLFKCLYATHLPNCIKTTYLFLFLSLYNKLFLGSTWIITHIHIYHICIVRVYEDTHLLADDCISDIYDICKGNYRQRIRTTIVDHIYSLLPSGSFFLLYLILM</sequence>
<keyword evidence="3" id="KW-1185">Reference proteome</keyword>
<evidence type="ECO:0000313" key="3">
    <source>
        <dbReference type="Proteomes" id="UP000078541"/>
    </source>
</evidence>
<dbReference type="EMBL" id="KQ981204">
    <property type="protein sequence ID" value="KYN44933.1"/>
    <property type="molecule type" value="Genomic_DNA"/>
</dbReference>
<gene>
    <name evidence="2" type="ORF">ALC56_00585</name>
</gene>
<reference evidence="2 3" key="1">
    <citation type="submission" date="2016-03" db="EMBL/GenBank/DDBJ databases">
        <title>Trachymyrmex septentrionalis WGS genome.</title>
        <authorList>
            <person name="Nygaard S."/>
            <person name="Hu H."/>
            <person name="Boomsma J."/>
            <person name="Zhang G."/>
        </authorList>
    </citation>
    <scope>NUCLEOTIDE SEQUENCE [LARGE SCALE GENOMIC DNA]</scope>
    <source>
        <strain evidence="2">Tsep2-gDNA-1</strain>
        <tissue evidence="2">Whole body</tissue>
    </source>
</reference>
<keyword evidence="1" id="KW-0472">Membrane</keyword>
<protein>
    <submittedName>
        <fullName evidence="2">Uncharacterized protein</fullName>
    </submittedName>
</protein>
<evidence type="ECO:0000256" key="1">
    <source>
        <dbReference type="SAM" id="Phobius"/>
    </source>
</evidence>
<feature type="non-terminal residue" evidence="2">
    <location>
        <position position="1"/>
    </location>
</feature>
<proteinExistence type="predicted"/>
<keyword evidence="1" id="KW-1133">Transmembrane helix</keyword>
<keyword evidence="1" id="KW-0812">Transmembrane</keyword>
<dbReference type="Proteomes" id="UP000078541">
    <property type="component" value="Unassembled WGS sequence"/>
</dbReference>
<feature type="transmembrane region" description="Helical" evidence="1">
    <location>
        <begin position="100"/>
        <end position="117"/>
    </location>
</feature>
<name>A0A195FWW8_9HYME</name>
<evidence type="ECO:0000313" key="2">
    <source>
        <dbReference type="EMBL" id="KYN44933.1"/>
    </source>
</evidence>
<accession>A0A195FWW8</accession>